<proteinExistence type="predicted"/>
<evidence type="ECO:0000313" key="2">
    <source>
        <dbReference type="Proteomes" id="UP000016714"/>
    </source>
</evidence>
<dbReference type="AlphaFoldDB" id="A0A2I3CSD2"/>
<dbReference type="Proteomes" id="UP000016714">
    <property type="component" value="Chromosome 2"/>
</dbReference>
<gene>
    <name evidence="1" type="ORF">N646_4572</name>
</gene>
<sequence>MSAKCHKLIAVLKAYFLFLINGLESNLKQTNLPCVLHLLN</sequence>
<protein>
    <submittedName>
        <fullName evidence="1">Uncharacterized protein</fullName>
    </submittedName>
</protein>
<reference evidence="1 2" key="1">
    <citation type="journal article" date="2015" name="Genome Announc.">
        <title>Complete genome sequence of Vibrio alginolyticus ATCC 17749.</title>
        <authorList>
            <person name="Liu X.F."/>
            <person name="Cao Y."/>
            <person name="Zhang H.L."/>
            <person name="Chen Y.J."/>
            <person name="Hu C.J."/>
        </authorList>
    </citation>
    <scope>NUCLEOTIDE SEQUENCE [LARGE SCALE GENOMIC DNA]</scope>
    <source>
        <strain evidence="2">ATCC 17749 / DSM 2171 / NBRC 15630 / NCIMB 1903 / NCTC 12160 / XII-53</strain>
    </source>
</reference>
<dbReference type="KEGG" id="vag:N646_4572"/>
<organism evidence="1 2">
    <name type="scientific">Vibrio alginolyticus (strain ATCC 17749 / DSM 2171 / NBRC 15630 / NCIMB 1903 / NCTC 12160 / XII-53)</name>
    <dbReference type="NCBI Taxonomy" id="1219076"/>
    <lineage>
        <taxon>Bacteria</taxon>
        <taxon>Pseudomonadati</taxon>
        <taxon>Pseudomonadota</taxon>
        <taxon>Gammaproteobacteria</taxon>
        <taxon>Vibrionales</taxon>
        <taxon>Vibrionaceae</taxon>
        <taxon>Vibrio</taxon>
    </lineage>
</organism>
<evidence type="ECO:0000313" key="1">
    <source>
        <dbReference type="EMBL" id="AGV20381.1"/>
    </source>
</evidence>
<dbReference type="HOGENOM" id="CLU_3298289_0_0_6"/>
<accession>A0A2I3CSD2</accession>
<dbReference type="EMBL" id="CP006719">
    <property type="protein sequence ID" value="AGV20381.1"/>
    <property type="molecule type" value="Genomic_DNA"/>
</dbReference>
<name>A0A2I3CSD2_VIBAX</name>